<evidence type="ECO:0000313" key="1">
    <source>
        <dbReference type="EMBL" id="ACU14736.1"/>
    </source>
</evidence>
<proteinExistence type="evidence at transcript level"/>
<feature type="non-terminal residue" evidence="1">
    <location>
        <position position="1"/>
    </location>
</feature>
<accession>C6SZR3</accession>
<organism evidence="1">
    <name type="scientific">Glycine max</name>
    <name type="common">Soybean</name>
    <name type="synonym">Glycine hispida</name>
    <dbReference type="NCBI Taxonomy" id="3847"/>
    <lineage>
        <taxon>Eukaryota</taxon>
        <taxon>Viridiplantae</taxon>
        <taxon>Streptophyta</taxon>
        <taxon>Embryophyta</taxon>
        <taxon>Tracheophyta</taxon>
        <taxon>Spermatophyta</taxon>
        <taxon>Magnoliopsida</taxon>
        <taxon>eudicotyledons</taxon>
        <taxon>Gunneridae</taxon>
        <taxon>Pentapetalae</taxon>
        <taxon>rosids</taxon>
        <taxon>fabids</taxon>
        <taxon>Fabales</taxon>
        <taxon>Fabaceae</taxon>
        <taxon>Papilionoideae</taxon>
        <taxon>50 kb inversion clade</taxon>
        <taxon>NPAAA clade</taxon>
        <taxon>indigoferoid/millettioid clade</taxon>
        <taxon>Phaseoleae</taxon>
        <taxon>Glycine</taxon>
        <taxon>Glycine subgen. Soja</taxon>
    </lineage>
</organism>
<dbReference type="AlphaFoldDB" id="C6SZR3"/>
<sequence length="106" mass="12476">ALVVDWSSQKFWYSRSQAGLSLHNTIRNFHLPVQCRKPDNQFNWVHIVSNHNNLLRTLLEQRIRNLLRLLLSGKSRSLSTSFRSHCCCSCYRVAKQGERIRLLEKP</sequence>
<dbReference type="EMBL" id="BT090665">
    <property type="protein sequence ID" value="ACU14736.1"/>
    <property type="molecule type" value="mRNA"/>
</dbReference>
<name>C6SZR3_SOYBN</name>
<reference evidence="1" key="1">
    <citation type="submission" date="2009-08" db="EMBL/GenBank/DDBJ databases">
        <authorList>
            <person name="Cheung F."/>
            <person name="Xiao Y."/>
            <person name="Chan A."/>
            <person name="Moskal W."/>
            <person name="Town C.D."/>
        </authorList>
    </citation>
    <scope>NUCLEOTIDE SEQUENCE</scope>
</reference>
<protein>
    <submittedName>
        <fullName evidence="1">Uncharacterized protein</fullName>
    </submittedName>
</protein>